<dbReference type="GO" id="GO:0016020">
    <property type="term" value="C:membrane"/>
    <property type="evidence" value="ECO:0007669"/>
    <property type="project" value="TreeGrafter"/>
</dbReference>
<evidence type="ECO:0000256" key="4">
    <source>
        <dbReference type="ARBA" id="ARBA00026121"/>
    </source>
</evidence>
<feature type="domain" description="AMP-dependent synthetase/ligase" evidence="5">
    <location>
        <begin position="47"/>
        <end position="475"/>
    </location>
</feature>
<dbReference type="EC" id="6.2.1.3" evidence="4"/>
<evidence type="ECO:0000256" key="3">
    <source>
        <dbReference type="ARBA" id="ARBA00023098"/>
    </source>
</evidence>
<dbReference type="HOGENOM" id="CLU_000022_45_5_1"/>
<dbReference type="eggNOG" id="KOG1256">
    <property type="taxonomic scope" value="Eukaryota"/>
</dbReference>
<protein>
    <recommendedName>
        <fullName evidence="4">long-chain-fatty-acid--CoA ligase</fullName>
        <ecNumber evidence="4">6.2.1.3</ecNumber>
    </recommendedName>
</protein>
<dbReference type="KEGG" id="dgr:6561410"/>
<accession>B4JD73</accession>
<dbReference type="OrthoDB" id="3633556at2759"/>
<dbReference type="Gene3D" id="3.40.50.12780">
    <property type="entry name" value="N-terminal domain of ligase-like"/>
    <property type="match status" value="1"/>
</dbReference>
<keyword evidence="1" id="KW-0436">Ligase</keyword>
<dbReference type="SMR" id="B4JD73"/>
<keyword evidence="3" id="KW-0443">Lipid metabolism</keyword>
<dbReference type="InParanoid" id="B4JD73"/>
<evidence type="ECO:0000313" key="6">
    <source>
        <dbReference type="EMBL" id="EDW03246.1"/>
    </source>
</evidence>
<dbReference type="AlphaFoldDB" id="B4JD73"/>
<evidence type="ECO:0000256" key="1">
    <source>
        <dbReference type="ARBA" id="ARBA00022598"/>
    </source>
</evidence>
<dbReference type="InterPro" id="IPR042099">
    <property type="entry name" value="ANL_N_sf"/>
</dbReference>
<dbReference type="FunCoup" id="B4JD73">
    <property type="interactions" value="62"/>
</dbReference>
<dbReference type="GO" id="GO:0070328">
    <property type="term" value="P:triglyceride homeostasis"/>
    <property type="evidence" value="ECO:0007669"/>
    <property type="project" value="EnsemblMetazoa"/>
</dbReference>
<dbReference type="GO" id="GO:0004467">
    <property type="term" value="F:long-chain fatty acid-CoA ligase activity"/>
    <property type="evidence" value="ECO:0007669"/>
    <property type="project" value="UniProtKB-EC"/>
</dbReference>
<dbReference type="EMBL" id="CH916368">
    <property type="protein sequence ID" value="EDW03246.1"/>
    <property type="molecule type" value="Genomic_DNA"/>
</dbReference>
<dbReference type="GO" id="GO:0005783">
    <property type="term" value="C:endoplasmic reticulum"/>
    <property type="evidence" value="ECO:0007669"/>
    <property type="project" value="TreeGrafter"/>
</dbReference>
<organism evidence="7">
    <name type="scientific">Drosophila grimshawi</name>
    <name type="common">Hawaiian fruit fly</name>
    <name type="synonym">Idiomyia grimshawi</name>
    <dbReference type="NCBI Taxonomy" id="7222"/>
    <lineage>
        <taxon>Eukaryota</taxon>
        <taxon>Metazoa</taxon>
        <taxon>Ecdysozoa</taxon>
        <taxon>Arthropoda</taxon>
        <taxon>Hexapoda</taxon>
        <taxon>Insecta</taxon>
        <taxon>Pterygota</taxon>
        <taxon>Neoptera</taxon>
        <taxon>Endopterygota</taxon>
        <taxon>Diptera</taxon>
        <taxon>Brachycera</taxon>
        <taxon>Muscomorpha</taxon>
        <taxon>Ephydroidea</taxon>
        <taxon>Drosophilidae</taxon>
        <taxon>Drosophila</taxon>
        <taxon>Hawaiian Drosophila</taxon>
    </lineage>
</organism>
<dbReference type="InterPro" id="IPR000873">
    <property type="entry name" value="AMP-dep_synth/lig_dom"/>
</dbReference>
<dbReference type="OMA" id="IGDHRKY"/>
<dbReference type="Proteomes" id="UP000001070">
    <property type="component" value="Unassembled WGS sequence"/>
</dbReference>
<dbReference type="GO" id="GO:0007498">
    <property type="term" value="P:mesoderm development"/>
    <property type="evidence" value="ECO:0007669"/>
    <property type="project" value="EnsemblMetazoa"/>
</dbReference>
<sequence>MNDVGARSSKGLKLATSYTSTSLNEAVQLRLDTSNDAIKPQTLPEFFRETCEKYAELPALMWETTGKDKSWQTLSYAGYAKRVEQAALMLLHVGLEERSSLGILAFNCPEWFLAELGALRAGGIVAGIYPSNSPEAVHHALATSEATVCIVDDDKQMAKLRAIKHRLPRLKAVIQLHPPYDSFVDREEGFHSWQQLELSVYGTELQQELLRREQAIYANECAMLIFTSGTVGMPKAVMLSHDSIVFDAKIVSDTIENTVVGAERLVSYLPLSHIAAQVFDICLAMTFGGCVYFADKDALKGTLVRTFVKARPTRVFGVPRVFEKFQERLVAAEANAKPYSRLLLSKARELMTQHQLAKIAGEKCSMYGLAKYWLAARLIRPIREMLGLDQCKTFLTGGAPVTSELKHYFLGLDMPLGDIYGMSEMGGAVTMHAHITNLYSSGAPLRGIEMIIHEPDASGQGEIWLRGRNNFMGYLGEPAKTMESISAEGWVRTGDMGYLDTHGNVVLSGRLKEIIITSAGENIPPVHVEQLIGQELPCVSNVLLIGDHRKYLTVLLTLKTKCDPQTGLPLDELRAETIEWLQQLGLHQTHLSDLLNIRADLKLPSDSNALAAALKIDAEPKLLAALEAGIKRANVNAISNAQRVQKFALLPHEFTTATGELGPTLKIRRNIVRAKYAPLIDRLYK</sequence>
<evidence type="ECO:0000256" key="2">
    <source>
        <dbReference type="ARBA" id="ARBA00022832"/>
    </source>
</evidence>
<proteinExistence type="predicted"/>
<dbReference type="PANTHER" id="PTHR43272">
    <property type="entry name" value="LONG-CHAIN-FATTY-ACID--COA LIGASE"/>
    <property type="match status" value="1"/>
</dbReference>
<gene>
    <name evidence="6" type="primary">Dgri\GH11133</name>
    <name evidence="6" type="ORF">Dgri_GH11133</name>
</gene>
<dbReference type="GO" id="GO:0045938">
    <property type="term" value="P:positive regulation of circadian sleep/wake cycle, sleep"/>
    <property type="evidence" value="ECO:0007669"/>
    <property type="project" value="EnsemblMetazoa"/>
</dbReference>
<keyword evidence="2" id="KW-0276">Fatty acid metabolism</keyword>
<keyword evidence="7" id="KW-1185">Reference proteome</keyword>
<dbReference type="Pfam" id="PF00501">
    <property type="entry name" value="AMP-binding"/>
    <property type="match status" value="1"/>
</dbReference>
<dbReference type="Pfam" id="PF23562">
    <property type="entry name" value="AMP-binding_C_3"/>
    <property type="match status" value="1"/>
</dbReference>
<reference evidence="6 7" key="1">
    <citation type="journal article" date="2007" name="Nature">
        <title>Evolution of genes and genomes on the Drosophila phylogeny.</title>
        <authorList>
            <consortium name="Drosophila 12 Genomes Consortium"/>
            <person name="Clark A.G."/>
            <person name="Eisen M.B."/>
            <person name="Smith D.R."/>
            <person name="Bergman C.M."/>
            <person name="Oliver B."/>
            <person name="Markow T.A."/>
            <person name="Kaufman T.C."/>
            <person name="Kellis M."/>
            <person name="Gelbart W."/>
            <person name="Iyer V.N."/>
            <person name="Pollard D.A."/>
            <person name="Sackton T.B."/>
            <person name="Larracuente A.M."/>
            <person name="Singh N.D."/>
            <person name="Abad J.P."/>
            <person name="Abt D.N."/>
            <person name="Adryan B."/>
            <person name="Aguade M."/>
            <person name="Akashi H."/>
            <person name="Anderson W.W."/>
            <person name="Aquadro C.F."/>
            <person name="Ardell D.H."/>
            <person name="Arguello R."/>
            <person name="Artieri C.G."/>
            <person name="Barbash D.A."/>
            <person name="Barker D."/>
            <person name="Barsanti P."/>
            <person name="Batterham P."/>
            <person name="Batzoglou S."/>
            <person name="Begun D."/>
            <person name="Bhutkar A."/>
            <person name="Blanco E."/>
            <person name="Bosak S.A."/>
            <person name="Bradley R.K."/>
            <person name="Brand A.D."/>
            <person name="Brent M.R."/>
            <person name="Brooks A.N."/>
            <person name="Brown R.H."/>
            <person name="Butlin R.K."/>
            <person name="Caggese C."/>
            <person name="Calvi B.R."/>
            <person name="Bernardo de Carvalho A."/>
            <person name="Caspi A."/>
            <person name="Castrezana S."/>
            <person name="Celniker S.E."/>
            <person name="Chang J.L."/>
            <person name="Chapple C."/>
            <person name="Chatterji S."/>
            <person name="Chinwalla A."/>
            <person name="Civetta A."/>
            <person name="Clifton S.W."/>
            <person name="Comeron J.M."/>
            <person name="Costello J.C."/>
            <person name="Coyne J.A."/>
            <person name="Daub J."/>
            <person name="David R.G."/>
            <person name="Delcher A.L."/>
            <person name="Delehaunty K."/>
            <person name="Do C.B."/>
            <person name="Ebling H."/>
            <person name="Edwards K."/>
            <person name="Eickbush T."/>
            <person name="Evans J.D."/>
            <person name="Filipski A."/>
            <person name="Findeiss S."/>
            <person name="Freyhult E."/>
            <person name="Fulton L."/>
            <person name="Fulton R."/>
            <person name="Garcia A.C."/>
            <person name="Gardiner A."/>
            <person name="Garfield D.A."/>
            <person name="Garvin B.E."/>
            <person name="Gibson G."/>
            <person name="Gilbert D."/>
            <person name="Gnerre S."/>
            <person name="Godfrey J."/>
            <person name="Good R."/>
            <person name="Gotea V."/>
            <person name="Gravely B."/>
            <person name="Greenberg A.J."/>
            <person name="Griffiths-Jones S."/>
            <person name="Gross S."/>
            <person name="Guigo R."/>
            <person name="Gustafson E.A."/>
            <person name="Haerty W."/>
            <person name="Hahn M.W."/>
            <person name="Halligan D.L."/>
            <person name="Halpern A.L."/>
            <person name="Halter G.M."/>
            <person name="Han M.V."/>
            <person name="Heger A."/>
            <person name="Hillier L."/>
            <person name="Hinrichs A.S."/>
            <person name="Holmes I."/>
            <person name="Hoskins R.A."/>
            <person name="Hubisz M.J."/>
            <person name="Hultmark D."/>
            <person name="Huntley M.A."/>
            <person name="Jaffe D.B."/>
            <person name="Jagadeeshan S."/>
            <person name="Jeck W.R."/>
            <person name="Johnson J."/>
            <person name="Jones C.D."/>
            <person name="Jordan W.C."/>
            <person name="Karpen G.H."/>
            <person name="Kataoka E."/>
            <person name="Keightley P.D."/>
            <person name="Kheradpour P."/>
            <person name="Kirkness E.F."/>
            <person name="Koerich L.B."/>
            <person name="Kristiansen K."/>
            <person name="Kudrna D."/>
            <person name="Kulathinal R.J."/>
            <person name="Kumar S."/>
            <person name="Kwok R."/>
            <person name="Lander E."/>
            <person name="Langley C.H."/>
            <person name="Lapoint R."/>
            <person name="Lazzaro B.P."/>
            <person name="Lee S.J."/>
            <person name="Levesque L."/>
            <person name="Li R."/>
            <person name="Lin C.F."/>
            <person name="Lin M.F."/>
            <person name="Lindblad-Toh K."/>
            <person name="Llopart A."/>
            <person name="Long M."/>
            <person name="Low L."/>
            <person name="Lozovsky E."/>
            <person name="Lu J."/>
            <person name="Luo M."/>
            <person name="Machado C.A."/>
            <person name="Makalowski W."/>
            <person name="Marzo M."/>
            <person name="Matsuda M."/>
            <person name="Matzkin L."/>
            <person name="McAllister B."/>
            <person name="McBride C.S."/>
            <person name="McKernan B."/>
            <person name="McKernan K."/>
            <person name="Mendez-Lago M."/>
            <person name="Minx P."/>
            <person name="Mollenhauer M.U."/>
            <person name="Montooth K."/>
            <person name="Mount S.M."/>
            <person name="Mu X."/>
            <person name="Myers E."/>
            <person name="Negre B."/>
            <person name="Newfeld S."/>
            <person name="Nielsen R."/>
            <person name="Noor M.A."/>
            <person name="O'Grady P."/>
            <person name="Pachter L."/>
            <person name="Papaceit M."/>
            <person name="Parisi M.J."/>
            <person name="Parisi M."/>
            <person name="Parts L."/>
            <person name="Pedersen J.S."/>
            <person name="Pesole G."/>
            <person name="Phillippy A.M."/>
            <person name="Ponting C.P."/>
            <person name="Pop M."/>
            <person name="Porcelli D."/>
            <person name="Powell J.R."/>
            <person name="Prohaska S."/>
            <person name="Pruitt K."/>
            <person name="Puig M."/>
            <person name="Quesneville H."/>
            <person name="Ram K.R."/>
            <person name="Rand D."/>
            <person name="Rasmussen M.D."/>
            <person name="Reed L.K."/>
            <person name="Reenan R."/>
            <person name="Reily A."/>
            <person name="Remington K.A."/>
            <person name="Rieger T.T."/>
            <person name="Ritchie M.G."/>
            <person name="Robin C."/>
            <person name="Rogers Y.H."/>
            <person name="Rohde C."/>
            <person name="Rozas J."/>
            <person name="Rubenfield M.J."/>
            <person name="Ruiz A."/>
            <person name="Russo S."/>
            <person name="Salzberg S.L."/>
            <person name="Sanchez-Gracia A."/>
            <person name="Saranga D.J."/>
            <person name="Sato H."/>
            <person name="Schaeffer S.W."/>
            <person name="Schatz M.C."/>
            <person name="Schlenke T."/>
            <person name="Schwartz R."/>
            <person name="Segarra C."/>
            <person name="Singh R.S."/>
            <person name="Sirot L."/>
            <person name="Sirota M."/>
            <person name="Sisneros N.B."/>
            <person name="Smith C.D."/>
            <person name="Smith T.F."/>
            <person name="Spieth J."/>
            <person name="Stage D.E."/>
            <person name="Stark A."/>
            <person name="Stephan W."/>
            <person name="Strausberg R.L."/>
            <person name="Strempel S."/>
            <person name="Sturgill D."/>
            <person name="Sutton G."/>
            <person name="Sutton G.G."/>
            <person name="Tao W."/>
            <person name="Teichmann S."/>
            <person name="Tobari Y.N."/>
            <person name="Tomimura Y."/>
            <person name="Tsolas J.M."/>
            <person name="Valente V.L."/>
            <person name="Venter E."/>
            <person name="Venter J.C."/>
            <person name="Vicario S."/>
            <person name="Vieira F.G."/>
            <person name="Vilella A.J."/>
            <person name="Villasante A."/>
            <person name="Walenz B."/>
            <person name="Wang J."/>
            <person name="Wasserman M."/>
            <person name="Watts T."/>
            <person name="Wilson D."/>
            <person name="Wilson R.K."/>
            <person name="Wing R.A."/>
            <person name="Wolfner M.F."/>
            <person name="Wong A."/>
            <person name="Wong G.K."/>
            <person name="Wu C.I."/>
            <person name="Wu G."/>
            <person name="Yamamoto D."/>
            <person name="Yang H.P."/>
            <person name="Yang S.P."/>
            <person name="Yorke J.A."/>
            <person name="Yoshida K."/>
            <person name="Zdobnov E."/>
            <person name="Zhang P."/>
            <person name="Zhang Y."/>
            <person name="Zimin A.V."/>
            <person name="Baldwin J."/>
            <person name="Abdouelleil A."/>
            <person name="Abdulkadir J."/>
            <person name="Abebe A."/>
            <person name="Abera B."/>
            <person name="Abreu J."/>
            <person name="Acer S.C."/>
            <person name="Aftuck L."/>
            <person name="Alexander A."/>
            <person name="An P."/>
            <person name="Anderson E."/>
            <person name="Anderson S."/>
            <person name="Arachi H."/>
            <person name="Azer M."/>
            <person name="Bachantsang P."/>
            <person name="Barry A."/>
            <person name="Bayul T."/>
            <person name="Berlin A."/>
            <person name="Bessette D."/>
            <person name="Bloom T."/>
            <person name="Blye J."/>
            <person name="Boguslavskiy L."/>
            <person name="Bonnet C."/>
            <person name="Boukhgalter B."/>
            <person name="Bourzgui I."/>
            <person name="Brown A."/>
            <person name="Cahill P."/>
            <person name="Channer S."/>
            <person name="Cheshatsang Y."/>
            <person name="Chuda L."/>
            <person name="Citroen M."/>
            <person name="Collymore A."/>
            <person name="Cooke P."/>
            <person name="Costello M."/>
            <person name="D'Aco K."/>
            <person name="Daza R."/>
            <person name="De Haan G."/>
            <person name="DeGray S."/>
            <person name="DeMaso C."/>
            <person name="Dhargay N."/>
            <person name="Dooley K."/>
            <person name="Dooley E."/>
            <person name="Doricent M."/>
            <person name="Dorje P."/>
            <person name="Dorjee K."/>
            <person name="Dupes A."/>
            <person name="Elong R."/>
            <person name="Falk J."/>
            <person name="Farina A."/>
            <person name="Faro S."/>
            <person name="Ferguson D."/>
            <person name="Fisher S."/>
            <person name="Foley C.D."/>
            <person name="Franke A."/>
            <person name="Friedrich D."/>
            <person name="Gadbois L."/>
            <person name="Gearin G."/>
            <person name="Gearin C.R."/>
            <person name="Giannoukos G."/>
            <person name="Goode T."/>
            <person name="Graham J."/>
            <person name="Grandbois E."/>
            <person name="Grewal S."/>
            <person name="Gyaltsen K."/>
            <person name="Hafez N."/>
            <person name="Hagos B."/>
            <person name="Hall J."/>
            <person name="Henson C."/>
            <person name="Hollinger A."/>
            <person name="Honan T."/>
            <person name="Huard M.D."/>
            <person name="Hughes L."/>
            <person name="Hurhula B."/>
            <person name="Husby M.E."/>
            <person name="Kamat A."/>
            <person name="Kanga B."/>
            <person name="Kashin S."/>
            <person name="Khazanovich D."/>
            <person name="Kisner P."/>
            <person name="Lance K."/>
            <person name="Lara M."/>
            <person name="Lee W."/>
            <person name="Lennon N."/>
            <person name="Letendre F."/>
            <person name="LeVine R."/>
            <person name="Lipovsky A."/>
            <person name="Liu X."/>
            <person name="Liu J."/>
            <person name="Liu S."/>
            <person name="Lokyitsang T."/>
            <person name="Lokyitsang Y."/>
            <person name="Lubonja R."/>
            <person name="Lui A."/>
            <person name="MacDonald P."/>
            <person name="Magnisalis V."/>
            <person name="Maru K."/>
            <person name="Matthews C."/>
            <person name="McCusker W."/>
            <person name="McDonough S."/>
            <person name="Mehta T."/>
            <person name="Meldrim J."/>
            <person name="Meneus L."/>
            <person name="Mihai O."/>
            <person name="Mihalev A."/>
            <person name="Mihova T."/>
            <person name="Mittelman R."/>
            <person name="Mlenga V."/>
            <person name="Montmayeur A."/>
            <person name="Mulrain L."/>
            <person name="Navidi A."/>
            <person name="Naylor J."/>
            <person name="Negash T."/>
            <person name="Nguyen T."/>
            <person name="Nguyen N."/>
            <person name="Nicol R."/>
            <person name="Norbu C."/>
            <person name="Norbu N."/>
            <person name="Novod N."/>
            <person name="O'Neill B."/>
            <person name="Osman S."/>
            <person name="Markiewicz E."/>
            <person name="Oyono O.L."/>
            <person name="Patti C."/>
            <person name="Phunkhang P."/>
            <person name="Pierre F."/>
            <person name="Priest M."/>
            <person name="Raghuraman S."/>
            <person name="Rege F."/>
            <person name="Reyes R."/>
            <person name="Rise C."/>
            <person name="Rogov P."/>
            <person name="Ross K."/>
            <person name="Ryan E."/>
            <person name="Settipalli S."/>
            <person name="Shea T."/>
            <person name="Sherpa N."/>
            <person name="Shi L."/>
            <person name="Shih D."/>
            <person name="Sparrow T."/>
            <person name="Spaulding J."/>
            <person name="Stalker J."/>
            <person name="Stange-Thomann N."/>
            <person name="Stavropoulos S."/>
            <person name="Stone C."/>
            <person name="Strader C."/>
            <person name="Tesfaye S."/>
            <person name="Thomson T."/>
            <person name="Thoulutsang Y."/>
            <person name="Thoulutsang D."/>
            <person name="Topham K."/>
            <person name="Topping I."/>
            <person name="Tsamla T."/>
            <person name="Vassiliev H."/>
            <person name="Vo A."/>
            <person name="Wangchuk T."/>
            <person name="Wangdi T."/>
            <person name="Weiand M."/>
            <person name="Wilkinson J."/>
            <person name="Wilson A."/>
            <person name="Yadav S."/>
            <person name="Young G."/>
            <person name="Yu Q."/>
            <person name="Zembek L."/>
            <person name="Zhong D."/>
            <person name="Zimmer A."/>
            <person name="Zwirko Z."/>
            <person name="Jaffe D.B."/>
            <person name="Alvarez P."/>
            <person name="Brockman W."/>
            <person name="Butler J."/>
            <person name="Chin C."/>
            <person name="Gnerre S."/>
            <person name="Grabherr M."/>
            <person name="Kleber M."/>
            <person name="Mauceli E."/>
            <person name="MacCallum I."/>
        </authorList>
    </citation>
    <scope>NUCLEOTIDE SEQUENCE [LARGE SCALE GENOMIC DNA]</scope>
    <source>
        <strain evidence="7">Tucson 15287-2541.00</strain>
    </source>
</reference>
<evidence type="ECO:0000259" key="5">
    <source>
        <dbReference type="Pfam" id="PF00501"/>
    </source>
</evidence>
<evidence type="ECO:0000313" key="7">
    <source>
        <dbReference type="Proteomes" id="UP000001070"/>
    </source>
</evidence>
<dbReference type="STRING" id="7222.B4JD73"/>
<dbReference type="PhylomeDB" id="B4JD73"/>
<dbReference type="GO" id="GO:0070050">
    <property type="term" value="P:neuron cellular homeostasis"/>
    <property type="evidence" value="ECO:0007669"/>
    <property type="project" value="EnsemblMetazoa"/>
</dbReference>
<dbReference type="PANTHER" id="PTHR43272:SF32">
    <property type="entry name" value="AMP-DEPENDENT SYNTHETASE_LIGASE DOMAIN-CONTAINING PROTEIN"/>
    <property type="match status" value="1"/>
</dbReference>
<name>B4JD73_DROGR</name>
<dbReference type="SUPFAM" id="SSF56801">
    <property type="entry name" value="Acetyl-CoA synthetase-like"/>
    <property type="match status" value="1"/>
</dbReference>